<keyword evidence="2" id="KW-1185">Reference proteome</keyword>
<dbReference type="EMBL" id="SACK01000003">
    <property type="protein sequence ID" value="RVU01081.1"/>
    <property type="molecule type" value="Genomic_DNA"/>
</dbReference>
<evidence type="ECO:0000313" key="1">
    <source>
        <dbReference type="EMBL" id="RVU01081.1"/>
    </source>
</evidence>
<sequence>MKKLLKVLSGIVTWIKNLFAELPADLKKAVELGVIVTENLKLLIDSPVADVATALIPGNADDKVKDWLRANLPGILVKLKLIAAFNVHEPFEQIILRASKAIQDLDTDAKSAFLHNLAILIAKARADGKLTWSDGVYLLEWVYQERKKQAA</sequence>
<organism evidence="1 2">
    <name type="scientific">Mucilaginibacter limnophilus</name>
    <dbReference type="NCBI Taxonomy" id="1932778"/>
    <lineage>
        <taxon>Bacteria</taxon>
        <taxon>Pseudomonadati</taxon>
        <taxon>Bacteroidota</taxon>
        <taxon>Sphingobacteriia</taxon>
        <taxon>Sphingobacteriales</taxon>
        <taxon>Sphingobacteriaceae</taxon>
        <taxon>Mucilaginibacter</taxon>
    </lineage>
</organism>
<protein>
    <submittedName>
        <fullName evidence="1">Uncharacterized protein</fullName>
    </submittedName>
</protein>
<dbReference type="Proteomes" id="UP000282759">
    <property type="component" value="Unassembled WGS sequence"/>
</dbReference>
<evidence type="ECO:0000313" key="2">
    <source>
        <dbReference type="Proteomes" id="UP000282759"/>
    </source>
</evidence>
<gene>
    <name evidence="1" type="ORF">EOD41_10730</name>
</gene>
<name>A0A3S2Y3G8_9SPHI</name>
<dbReference type="AlphaFoldDB" id="A0A3S2Y3G8"/>
<comment type="caution">
    <text evidence="1">The sequence shown here is derived from an EMBL/GenBank/DDBJ whole genome shotgun (WGS) entry which is preliminary data.</text>
</comment>
<dbReference type="OrthoDB" id="796201at2"/>
<proteinExistence type="predicted"/>
<dbReference type="RefSeq" id="WP_127704792.1">
    <property type="nucleotide sequence ID" value="NZ_SACK01000003.1"/>
</dbReference>
<reference evidence="1 2" key="1">
    <citation type="submission" date="2019-01" db="EMBL/GenBank/DDBJ databases">
        <authorList>
            <person name="Chen W.-M."/>
        </authorList>
    </citation>
    <scope>NUCLEOTIDE SEQUENCE [LARGE SCALE GENOMIC DNA]</scope>
    <source>
        <strain evidence="1 2">YBJ-36</strain>
    </source>
</reference>
<accession>A0A3S2Y3G8</accession>